<dbReference type="RefSeq" id="WP_212958611.1">
    <property type="nucleotide sequence ID" value="NZ_BORQ01000007.1"/>
</dbReference>
<dbReference type="EMBL" id="BORQ01000007">
    <property type="protein sequence ID" value="GIO33729.1"/>
    <property type="molecule type" value="Genomic_DNA"/>
</dbReference>
<proteinExistence type="predicted"/>
<reference evidence="1" key="1">
    <citation type="submission" date="2021-03" db="EMBL/GenBank/DDBJ databases">
        <title>Antimicrobial resistance genes in bacteria isolated from Japanese honey, and their potential for conferring macrolide and lincosamide resistance in the American foulbrood pathogen Paenibacillus larvae.</title>
        <authorList>
            <person name="Okamoto M."/>
            <person name="Kumagai M."/>
            <person name="Kanamori H."/>
            <person name="Takamatsu D."/>
        </authorList>
    </citation>
    <scope>NUCLEOTIDE SEQUENCE</scope>
    <source>
        <strain evidence="1">J2TS6</strain>
    </source>
</reference>
<sequence length="131" mass="15025">MKRKRKLFYNKVDGAAIQTVDGDIIYGSDLKETTIEEAFRDYKSLAERVPETVGLLELEYDDYLQDFKEGVWTGVDLDTMKPLFYYPNPNDPAPEQPVYQPPLTEQVKELRERQDATEAAILALMDVTVMG</sequence>
<dbReference type="AlphaFoldDB" id="A0A920CEA8"/>
<keyword evidence="2" id="KW-1185">Reference proteome</keyword>
<organism evidence="1 2">
    <name type="scientific">Paenibacillus albilobatus</name>
    <dbReference type="NCBI Taxonomy" id="2716884"/>
    <lineage>
        <taxon>Bacteria</taxon>
        <taxon>Bacillati</taxon>
        <taxon>Bacillota</taxon>
        <taxon>Bacilli</taxon>
        <taxon>Bacillales</taxon>
        <taxon>Paenibacillaceae</taxon>
        <taxon>Paenibacillus</taxon>
    </lineage>
</organism>
<name>A0A920CEA8_9BACL</name>
<protein>
    <submittedName>
        <fullName evidence="1">Uncharacterized protein</fullName>
    </submittedName>
</protein>
<evidence type="ECO:0000313" key="1">
    <source>
        <dbReference type="EMBL" id="GIO33729.1"/>
    </source>
</evidence>
<comment type="caution">
    <text evidence="1">The sequence shown here is derived from an EMBL/GenBank/DDBJ whole genome shotgun (WGS) entry which is preliminary data.</text>
</comment>
<accession>A0A920CEA8</accession>
<dbReference type="Proteomes" id="UP000679779">
    <property type="component" value="Unassembled WGS sequence"/>
</dbReference>
<evidence type="ECO:0000313" key="2">
    <source>
        <dbReference type="Proteomes" id="UP000679779"/>
    </source>
</evidence>
<gene>
    <name evidence="1" type="ORF">J2TS6_48700</name>
</gene>